<feature type="transmembrane region" description="Helical" evidence="6">
    <location>
        <begin position="33"/>
        <end position="53"/>
    </location>
</feature>
<evidence type="ECO:0000256" key="1">
    <source>
        <dbReference type="ARBA" id="ARBA00004141"/>
    </source>
</evidence>
<organism evidence="8 9">
    <name type="scientific">Marinilabilia rubra</name>
    <dbReference type="NCBI Taxonomy" id="2162893"/>
    <lineage>
        <taxon>Bacteria</taxon>
        <taxon>Pseudomonadati</taxon>
        <taxon>Bacteroidota</taxon>
        <taxon>Bacteroidia</taxon>
        <taxon>Marinilabiliales</taxon>
        <taxon>Marinilabiliaceae</taxon>
        <taxon>Marinilabilia</taxon>
    </lineage>
</organism>
<evidence type="ECO:0000256" key="6">
    <source>
        <dbReference type="SAM" id="Phobius"/>
    </source>
</evidence>
<accession>A0A2U2B9C4</accession>
<dbReference type="GO" id="GO:0016020">
    <property type="term" value="C:membrane"/>
    <property type="evidence" value="ECO:0007669"/>
    <property type="project" value="UniProtKB-SubCell"/>
</dbReference>
<keyword evidence="9" id="KW-1185">Reference proteome</keyword>
<dbReference type="PANTHER" id="PTHR32322:SF2">
    <property type="entry name" value="EAMA DOMAIN-CONTAINING PROTEIN"/>
    <property type="match status" value="1"/>
</dbReference>
<sequence>MSKTGFLLPIAFIILWNSGFIGAEYGLPYTGPFTLLFWRYGILTLILSLYLLITGRFKFHGWGTIFPNMLVGFLAHGVWLTGVLFAINLGVPAGIVALVIALQPMATSAFSGRATGERTSSGQWVGLVTAFAGVILTLIARIDFSDPTAASAYLLPFISVAAMTGANLFEREMEIYERSKLLDMDETLFYQSLATFIATIIPALVFENLETRWETPFVLTMGWLIVGVSLGAYACMWKLLEYMEVNRFASLFYFGPPVTMFMAWIAFGDKLLITDTGGFLIVLIGVVLTQKNFRLRNPFLTN</sequence>
<dbReference type="InterPro" id="IPR000620">
    <property type="entry name" value="EamA_dom"/>
</dbReference>
<dbReference type="InterPro" id="IPR050638">
    <property type="entry name" value="AA-Vitamin_Transporters"/>
</dbReference>
<feature type="domain" description="EamA" evidence="7">
    <location>
        <begin position="182"/>
        <end position="289"/>
    </location>
</feature>
<evidence type="ECO:0000313" key="9">
    <source>
        <dbReference type="Proteomes" id="UP000244956"/>
    </source>
</evidence>
<keyword evidence="3 6" id="KW-0812">Transmembrane</keyword>
<dbReference type="Pfam" id="PF00892">
    <property type="entry name" value="EamA"/>
    <property type="match status" value="2"/>
</dbReference>
<feature type="domain" description="EamA" evidence="7">
    <location>
        <begin position="5"/>
        <end position="138"/>
    </location>
</feature>
<dbReference type="PANTHER" id="PTHR32322">
    <property type="entry name" value="INNER MEMBRANE TRANSPORTER"/>
    <property type="match status" value="1"/>
</dbReference>
<feature type="transmembrane region" description="Helical" evidence="6">
    <location>
        <begin position="248"/>
        <end position="265"/>
    </location>
</feature>
<proteinExistence type="inferred from homology"/>
<dbReference type="OrthoDB" id="9809509at2"/>
<reference evidence="8 9" key="1">
    <citation type="submission" date="2018-05" db="EMBL/GenBank/DDBJ databases">
        <title>Marinilabilia rubrum sp. nov., isolated from saltern sediment.</title>
        <authorList>
            <person name="Zhang R."/>
        </authorList>
    </citation>
    <scope>NUCLEOTIDE SEQUENCE [LARGE SCALE GENOMIC DNA]</scope>
    <source>
        <strain evidence="8 9">WTE16</strain>
    </source>
</reference>
<protein>
    <submittedName>
        <fullName evidence="8">EamA/RhaT family transporter</fullName>
    </submittedName>
</protein>
<evidence type="ECO:0000259" key="7">
    <source>
        <dbReference type="Pfam" id="PF00892"/>
    </source>
</evidence>
<keyword evidence="5 6" id="KW-0472">Membrane</keyword>
<keyword evidence="4 6" id="KW-1133">Transmembrane helix</keyword>
<dbReference type="EMBL" id="QEWP01000006">
    <property type="protein sequence ID" value="PWD99643.1"/>
    <property type="molecule type" value="Genomic_DNA"/>
</dbReference>
<evidence type="ECO:0000313" key="8">
    <source>
        <dbReference type="EMBL" id="PWD99643.1"/>
    </source>
</evidence>
<feature type="transmembrane region" description="Helical" evidence="6">
    <location>
        <begin position="188"/>
        <end position="205"/>
    </location>
</feature>
<comment type="caution">
    <text evidence="8">The sequence shown here is derived from an EMBL/GenBank/DDBJ whole genome shotgun (WGS) entry which is preliminary data.</text>
</comment>
<feature type="transmembrane region" description="Helical" evidence="6">
    <location>
        <begin position="217"/>
        <end position="236"/>
    </location>
</feature>
<gene>
    <name evidence="8" type="ORF">DDZ16_09355</name>
</gene>
<feature type="transmembrane region" description="Helical" evidence="6">
    <location>
        <begin position="271"/>
        <end position="289"/>
    </location>
</feature>
<name>A0A2U2B9C4_9BACT</name>
<comment type="similarity">
    <text evidence="2">Belongs to the EamA transporter family.</text>
</comment>
<feature type="transmembrane region" description="Helical" evidence="6">
    <location>
        <begin position="124"/>
        <end position="144"/>
    </location>
</feature>
<dbReference type="InterPro" id="IPR037185">
    <property type="entry name" value="EmrE-like"/>
</dbReference>
<evidence type="ECO:0000256" key="2">
    <source>
        <dbReference type="ARBA" id="ARBA00007362"/>
    </source>
</evidence>
<dbReference type="RefSeq" id="WP_109264183.1">
    <property type="nucleotide sequence ID" value="NZ_QEWP01000006.1"/>
</dbReference>
<dbReference type="SUPFAM" id="SSF103481">
    <property type="entry name" value="Multidrug resistance efflux transporter EmrE"/>
    <property type="match status" value="2"/>
</dbReference>
<feature type="transmembrane region" description="Helical" evidence="6">
    <location>
        <begin position="150"/>
        <end position="168"/>
    </location>
</feature>
<evidence type="ECO:0000256" key="5">
    <source>
        <dbReference type="ARBA" id="ARBA00023136"/>
    </source>
</evidence>
<evidence type="ECO:0000256" key="4">
    <source>
        <dbReference type="ARBA" id="ARBA00022989"/>
    </source>
</evidence>
<evidence type="ECO:0000256" key="3">
    <source>
        <dbReference type="ARBA" id="ARBA00022692"/>
    </source>
</evidence>
<dbReference type="Proteomes" id="UP000244956">
    <property type="component" value="Unassembled WGS sequence"/>
</dbReference>
<dbReference type="AlphaFoldDB" id="A0A2U2B9C4"/>
<comment type="subcellular location">
    <subcellularLocation>
        <location evidence="1">Membrane</location>
        <topology evidence="1">Multi-pass membrane protein</topology>
    </subcellularLocation>
</comment>